<evidence type="ECO:0000313" key="3">
    <source>
        <dbReference type="Proteomes" id="UP000250245"/>
    </source>
</evidence>
<organism evidence="2 3">
    <name type="scientific">Mobiluncus curtisii</name>
    <dbReference type="NCBI Taxonomy" id="2051"/>
    <lineage>
        <taxon>Bacteria</taxon>
        <taxon>Bacillati</taxon>
        <taxon>Actinomycetota</taxon>
        <taxon>Actinomycetes</taxon>
        <taxon>Actinomycetales</taxon>
        <taxon>Actinomycetaceae</taxon>
        <taxon>Mobiluncus</taxon>
    </lineage>
</organism>
<evidence type="ECO:0000313" key="2">
    <source>
        <dbReference type="EMBL" id="SQB64140.1"/>
    </source>
</evidence>
<keyword evidence="1" id="KW-0472">Membrane</keyword>
<reference evidence="2 3" key="1">
    <citation type="submission" date="2018-06" db="EMBL/GenBank/DDBJ databases">
        <authorList>
            <consortium name="Pathogen Informatics"/>
            <person name="Doyle S."/>
        </authorList>
    </citation>
    <scope>NUCLEOTIDE SEQUENCE [LARGE SCALE GENOMIC DNA]</scope>
    <source>
        <strain evidence="2 3">NCTC11820</strain>
    </source>
</reference>
<dbReference type="RefSeq" id="WP_004009947.1">
    <property type="nucleotide sequence ID" value="NZ_CP068112.1"/>
</dbReference>
<accession>A0A2X3AR60</accession>
<dbReference type="EMBL" id="UASJ01000001">
    <property type="protein sequence ID" value="SQB64140.1"/>
    <property type="molecule type" value="Genomic_DNA"/>
</dbReference>
<protein>
    <submittedName>
        <fullName evidence="2">Uncharacterized protein</fullName>
    </submittedName>
</protein>
<keyword evidence="1" id="KW-0812">Transmembrane</keyword>
<gene>
    <name evidence="2" type="ORF">NCTC11820_00471</name>
</gene>
<feature type="transmembrane region" description="Helical" evidence="1">
    <location>
        <begin position="60"/>
        <end position="76"/>
    </location>
</feature>
<sequence>MKEIITSQSEGKDERMSSVLAPVYRAGFYILAGGVLFDISSRFNYLARTGGGSLGESVEFAALVAALALVALAKARSGAVSDSLRVLEAKTFGGTGLVWKGAGVSLLIGVAAALGRLSSEVDLGGWTSVMWLNDVAIFVIVSALSAAAVLGYLYCCWRSYRSREDRLAVEDDA</sequence>
<evidence type="ECO:0000256" key="1">
    <source>
        <dbReference type="SAM" id="Phobius"/>
    </source>
</evidence>
<feature type="transmembrane region" description="Helical" evidence="1">
    <location>
        <begin position="21"/>
        <end position="40"/>
    </location>
</feature>
<dbReference type="AlphaFoldDB" id="A0A2X3AR60"/>
<keyword evidence="1" id="KW-1133">Transmembrane helix</keyword>
<feature type="transmembrane region" description="Helical" evidence="1">
    <location>
        <begin position="135"/>
        <end position="157"/>
    </location>
</feature>
<feature type="transmembrane region" description="Helical" evidence="1">
    <location>
        <begin position="97"/>
        <end position="115"/>
    </location>
</feature>
<dbReference type="Proteomes" id="UP000250245">
    <property type="component" value="Unassembled WGS sequence"/>
</dbReference>
<proteinExistence type="predicted"/>
<dbReference type="GeneID" id="55564382"/>
<name>A0A2X3AR60_9ACTO</name>